<reference evidence="13" key="1">
    <citation type="submission" date="2014-03" db="EMBL/GenBank/DDBJ databases">
        <title>Characterization of chicken anemia virus isolates from India.</title>
        <authorList>
            <person name="Reddy P.B."/>
            <person name="Deshmukh S.G."/>
            <person name="Gavkare S.K."/>
            <person name="Nair K.C."/>
        </authorList>
    </citation>
    <scope>NUCLEOTIDE SEQUENCE</scope>
    <source>
        <strain evidence="13">VRDC/CAV/MH/C5/09</strain>
        <strain evidence="12">VRDC/CAV/VC/C3/09</strain>
    </source>
</reference>
<dbReference type="EMBL" id="KJ620993">
    <property type="protein sequence ID" value="AIC32718.1"/>
    <property type="molecule type" value="Genomic_DNA"/>
</dbReference>
<evidence type="ECO:0000256" key="4">
    <source>
        <dbReference type="ARBA" id="ARBA00022444"/>
    </source>
</evidence>
<dbReference type="EMBL" id="MT259319">
    <property type="protein sequence ID" value="QLO82082.1"/>
    <property type="molecule type" value="Genomic_DNA"/>
</dbReference>
<dbReference type="EMBL" id="KY888919">
    <property type="protein sequence ID" value="AVO63676.1"/>
    <property type="molecule type" value="Genomic_DNA"/>
</dbReference>
<gene>
    <name evidence="13" type="primary">VP3</name>
</gene>
<keyword evidence="6" id="KW-0244">Early protein</keyword>
<comment type="subcellular location">
    <subcellularLocation>
        <location evidence="1">Host nucleus</location>
    </subcellularLocation>
</comment>
<evidence type="ECO:0000256" key="3">
    <source>
        <dbReference type="ARBA" id="ARBA00018720"/>
    </source>
</evidence>
<evidence type="ECO:0000256" key="1">
    <source>
        <dbReference type="ARBA" id="ARBA00004147"/>
    </source>
</evidence>
<evidence type="ECO:0000256" key="6">
    <source>
        <dbReference type="ARBA" id="ARBA00022518"/>
    </source>
</evidence>
<dbReference type="GO" id="GO:0052151">
    <property type="term" value="P:symbiont-mediated activation of host apoptosis"/>
    <property type="evidence" value="ECO:0007669"/>
    <property type="project" value="InterPro"/>
</dbReference>
<feature type="region of interest" description="Disordered" evidence="11">
    <location>
        <begin position="1"/>
        <end position="28"/>
    </location>
</feature>
<dbReference type="Pfam" id="PF04771">
    <property type="entry name" value="CAV_VP3"/>
    <property type="match status" value="1"/>
</dbReference>
<name>A0A060ICH9_9VIRU</name>
<organism evidence="13">
    <name type="scientific">Chicken anemia virus</name>
    <dbReference type="NCBI Taxonomy" id="12618"/>
    <lineage>
        <taxon>Viruses</taxon>
        <taxon>Monodnaviria</taxon>
        <taxon>Shotokuvirae</taxon>
        <taxon>Commensaviricota</taxon>
        <taxon>Cardeaviricetes</taxon>
        <taxon>Sanitavirales</taxon>
        <taxon>Anelloviridae</taxon>
        <taxon>Gyrovirus</taxon>
        <taxon>Gyrovirus chickenanemia</taxon>
    </lineage>
</organism>
<evidence type="ECO:0000256" key="2">
    <source>
        <dbReference type="ARBA" id="ARBA00007969"/>
    </source>
</evidence>
<feature type="region of interest" description="Disordered" evidence="11">
    <location>
        <begin position="57"/>
        <end position="95"/>
    </location>
</feature>
<evidence type="ECO:0000313" key="14">
    <source>
        <dbReference type="EMBL" id="AVO63676.1"/>
    </source>
</evidence>
<evidence type="ECO:0000256" key="11">
    <source>
        <dbReference type="SAM" id="MobiDB-lite"/>
    </source>
</evidence>
<dbReference type="InterPro" id="IPR006858">
    <property type="entry name" value="CAV_VP3"/>
</dbReference>
<keyword evidence="5" id="KW-1121">Modulation of host cell cycle by virus</keyword>
<evidence type="ECO:0000256" key="10">
    <source>
        <dbReference type="ARBA" id="ARBA00025600"/>
    </source>
</evidence>
<reference evidence="14" key="2">
    <citation type="submission" date="2017-04" db="EMBL/GenBank/DDBJ databases">
        <title>Molecular characterization of chicken anemia virus in Taiwan during 2010-2015.</title>
        <authorList>
            <person name="Ou S.-C."/>
            <person name="Lien Y.-Y."/>
            <person name="Lin H.-L."/>
            <person name="Liu P.-C."/>
            <person name="Tsai Y.-L."/>
            <person name="Shien J.-H."/>
        </authorList>
    </citation>
    <scope>NUCLEOTIDE SEQUENCE</scope>
    <source>
        <strain evidence="14">1402PT05</strain>
    </source>
</reference>
<keyword evidence="7" id="KW-1048">Host nucleus</keyword>
<sequence>MNAPQEDTPPGPSTVFRPPTSSQPLETPHCREIRIGIAGITITLSLCGCANARAPTLRSATADNSESTGFKNAPDLRTDQPKPPSKKRSCDPSEYRVSELKENLITTTPSRPRTARRCIRL</sequence>
<evidence type="ECO:0000256" key="8">
    <source>
        <dbReference type="ARBA" id="ARBA00022581"/>
    </source>
</evidence>
<evidence type="ECO:0000256" key="7">
    <source>
        <dbReference type="ARBA" id="ARBA00022562"/>
    </source>
</evidence>
<dbReference type="GO" id="GO:0042025">
    <property type="term" value="C:host cell nucleus"/>
    <property type="evidence" value="ECO:0007669"/>
    <property type="project" value="UniProtKB-SubCell"/>
</dbReference>
<evidence type="ECO:0000313" key="13">
    <source>
        <dbReference type="EMBL" id="AIC32724.1"/>
    </source>
</evidence>
<evidence type="ECO:0000256" key="5">
    <source>
        <dbReference type="ARBA" id="ARBA00022504"/>
    </source>
</evidence>
<comment type="function">
    <text evidence="10">May act as transcriptional regulator. Induces apoptosis in infected cells. Element of infectious replication cycle.</text>
</comment>
<protein>
    <recommendedName>
        <fullName evidence="3">Apoptin</fullName>
    </recommendedName>
</protein>
<keyword evidence="9" id="KW-0053">Apoptosis</keyword>
<keyword evidence="4" id="KW-1098">Inhibition of host mitotic exit by virus</keyword>
<accession>A0A060ICH9</accession>
<dbReference type="EMBL" id="KJ620995">
    <property type="protein sequence ID" value="AIC32724.1"/>
    <property type="molecule type" value="Genomic_DNA"/>
</dbReference>
<proteinExistence type="inferred from homology"/>
<evidence type="ECO:0000313" key="12">
    <source>
        <dbReference type="EMBL" id="AIC32718.1"/>
    </source>
</evidence>
<dbReference type="GO" id="GO:0039593">
    <property type="term" value="P:symbiont-mediated perturbation of host exit from mitosis"/>
    <property type="evidence" value="ECO:0007669"/>
    <property type="project" value="UniProtKB-KW"/>
</dbReference>
<feature type="compositionally biased region" description="Polar residues" evidence="11">
    <location>
        <begin position="58"/>
        <end position="70"/>
    </location>
</feature>
<keyword evidence="8" id="KW-0945">Host-virus interaction</keyword>
<evidence type="ECO:0000313" key="15">
    <source>
        <dbReference type="EMBL" id="QLO82082.1"/>
    </source>
</evidence>
<evidence type="ECO:0000256" key="9">
    <source>
        <dbReference type="ARBA" id="ARBA00022703"/>
    </source>
</evidence>
<comment type="similarity">
    <text evidence="2">Belongs to the gyrovirus apoptin family.</text>
</comment>
<reference evidence="15" key="3">
    <citation type="submission" date="2020-03" db="EMBL/GenBank/DDBJ databases">
        <authorList>
            <person name="Askar S."/>
            <person name="Okay S."/>
        </authorList>
    </citation>
    <scope>NUCLEOTIDE SEQUENCE</scope>
    <source>
        <strain evidence="15">AB1K</strain>
    </source>
</reference>